<name>A0A919CDB5_9ACTN</name>
<accession>A0A919CDB5</accession>
<evidence type="ECO:0000256" key="4">
    <source>
        <dbReference type="ARBA" id="ARBA00022679"/>
    </source>
</evidence>
<dbReference type="GO" id="GO:0000155">
    <property type="term" value="F:phosphorelay sensor kinase activity"/>
    <property type="evidence" value="ECO:0007669"/>
    <property type="project" value="InterPro"/>
</dbReference>
<dbReference type="PANTHER" id="PTHR24421">
    <property type="entry name" value="NITRATE/NITRITE SENSOR PROTEIN NARX-RELATED"/>
    <property type="match status" value="1"/>
</dbReference>
<evidence type="ECO:0000259" key="11">
    <source>
        <dbReference type="Pfam" id="PF07730"/>
    </source>
</evidence>
<keyword evidence="5" id="KW-0547">Nucleotide-binding</keyword>
<protein>
    <recommendedName>
        <fullName evidence="2">histidine kinase</fullName>
        <ecNumber evidence="2">2.7.13.3</ecNumber>
    </recommendedName>
</protein>
<feature type="transmembrane region" description="Helical" evidence="9">
    <location>
        <begin position="105"/>
        <end position="122"/>
    </location>
</feature>
<dbReference type="Pfam" id="PF02518">
    <property type="entry name" value="HATPase_c"/>
    <property type="match status" value="1"/>
</dbReference>
<feature type="transmembrane region" description="Helical" evidence="9">
    <location>
        <begin position="41"/>
        <end position="58"/>
    </location>
</feature>
<reference evidence="12" key="1">
    <citation type="journal article" date="2014" name="Int. J. Syst. Evol. Microbiol.">
        <title>Complete genome sequence of Corynebacterium casei LMG S-19264T (=DSM 44701T), isolated from a smear-ripened cheese.</title>
        <authorList>
            <consortium name="US DOE Joint Genome Institute (JGI-PGF)"/>
            <person name="Walter F."/>
            <person name="Albersmeier A."/>
            <person name="Kalinowski J."/>
            <person name="Ruckert C."/>
        </authorList>
    </citation>
    <scope>NUCLEOTIDE SEQUENCE</scope>
    <source>
        <strain evidence="12">JCM 4637</strain>
    </source>
</reference>
<evidence type="ECO:0000313" key="12">
    <source>
        <dbReference type="EMBL" id="GHD10322.1"/>
    </source>
</evidence>
<dbReference type="InterPro" id="IPR036890">
    <property type="entry name" value="HATPase_C_sf"/>
</dbReference>
<dbReference type="RefSeq" id="WP_189826767.1">
    <property type="nucleotide sequence ID" value="NZ_BMVC01000016.1"/>
</dbReference>
<keyword evidence="6 12" id="KW-0418">Kinase</keyword>
<organism evidence="12 13">
    <name type="scientific">Streptomyces finlayi</name>
    <dbReference type="NCBI Taxonomy" id="67296"/>
    <lineage>
        <taxon>Bacteria</taxon>
        <taxon>Bacillati</taxon>
        <taxon>Actinomycetota</taxon>
        <taxon>Actinomycetes</taxon>
        <taxon>Kitasatosporales</taxon>
        <taxon>Streptomycetaceae</taxon>
        <taxon>Streptomyces</taxon>
    </lineage>
</organism>
<reference evidence="12" key="2">
    <citation type="submission" date="2020-09" db="EMBL/GenBank/DDBJ databases">
        <authorList>
            <person name="Sun Q."/>
            <person name="Ohkuma M."/>
        </authorList>
    </citation>
    <scope>NUCLEOTIDE SEQUENCE</scope>
    <source>
        <strain evidence="12">JCM 4637</strain>
    </source>
</reference>
<feature type="domain" description="Histidine kinase/HSP90-like ATPase" evidence="10">
    <location>
        <begin position="291"/>
        <end position="385"/>
    </location>
</feature>
<dbReference type="CDD" id="cd16917">
    <property type="entry name" value="HATPase_UhpB-NarQ-NarX-like"/>
    <property type="match status" value="1"/>
</dbReference>
<keyword evidence="9" id="KW-0472">Membrane</keyword>
<dbReference type="Gene3D" id="3.30.565.10">
    <property type="entry name" value="Histidine kinase-like ATPase, C-terminal domain"/>
    <property type="match status" value="1"/>
</dbReference>
<evidence type="ECO:0000256" key="7">
    <source>
        <dbReference type="ARBA" id="ARBA00022840"/>
    </source>
</evidence>
<dbReference type="PANTHER" id="PTHR24421:SF10">
    <property type="entry name" value="NITRATE_NITRITE SENSOR PROTEIN NARQ"/>
    <property type="match status" value="1"/>
</dbReference>
<proteinExistence type="predicted"/>
<dbReference type="EMBL" id="BMVC01000016">
    <property type="protein sequence ID" value="GHD10322.1"/>
    <property type="molecule type" value="Genomic_DNA"/>
</dbReference>
<feature type="transmembrane region" description="Helical" evidence="9">
    <location>
        <begin position="128"/>
        <end position="148"/>
    </location>
</feature>
<dbReference type="InterPro" id="IPR050482">
    <property type="entry name" value="Sensor_HK_TwoCompSys"/>
</dbReference>
<dbReference type="EC" id="2.7.13.3" evidence="2"/>
<feature type="domain" description="Signal transduction histidine kinase subgroup 3 dimerisation and phosphoacceptor" evidence="11">
    <location>
        <begin position="184"/>
        <end position="248"/>
    </location>
</feature>
<evidence type="ECO:0000256" key="2">
    <source>
        <dbReference type="ARBA" id="ARBA00012438"/>
    </source>
</evidence>
<dbReference type="InterPro" id="IPR003594">
    <property type="entry name" value="HATPase_dom"/>
</dbReference>
<keyword evidence="9" id="KW-1133">Transmembrane helix</keyword>
<evidence type="ECO:0000256" key="6">
    <source>
        <dbReference type="ARBA" id="ARBA00022777"/>
    </source>
</evidence>
<dbReference type="Pfam" id="PF07730">
    <property type="entry name" value="HisKA_3"/>
    <property type="match status" value="1"/>
</dbReference>
<feature type="transmembrane region" description="Helical" evidence="9">
    <location>
        <begin position="12"/>
        <end position="29"/>
    </location>
</feature>
<dbReference type="SUPFAM" id="SSF55874">
    <property type="entry name" value="ATPase domain of HSP90 chaperone/DNA topoisomerase II/histidine kinase"/>
    <property type="match status" value="1"/>
</dbReference>
<evidence type="ECO:0000256" key="1">
    <source>
        <dbReference type="ARBA" id="ARBA00000085"/>
    </source>
</evidence>
<dbReference type="GO" id="GO:0016020">
    <property type="term" value="C:membrane"/>
    <property type="evidence" value="ECO:0007669"/>
    <property type="project" value="InterPro"/>
</dbReference>
<feature type="transmembrane region" description="Helical" evidence="9">
    <location>
        <begin position="413"/>
        <end position="434"/>
    </location>
</feature>
<sequence>MHVISALRRDSRRALLLDLALWVCLSFFVTMKEDPNDGGSWPRMAAGVAALGLGVLLCRRAPLVSLTVTVACSALRSPELFTPSYTVAMCLFAFLAGRHDARVRPAVLVFAAYAAAGLALSLTYDDKLWVWFAQLTSLLLQVVVPWLIGRYVRRYAQLVANGWELADRMEREQRAVADRERLRERSRIAGDMHDSLGHELSLIAVRAAALEVNRHLPPAEQRAAGELRLAAADATARLRDIVGVLREDGEGAPTTPAGETVTELVRRAEDSGLSVELLEEGPELAVPDMVARAAHRVAQEALTNATKHAPGAPVRMRIVRDAKAQALSVTVTHPAPPGAAPSPGLASGGTGLVGLDERVRLAGGTLTHGPTPDGGFAVAAHLPLAGIPVPRTPQAPVAERELSRARLQVRRGLVQAIVAPAAVVAALGALMLAYQEYGASRSVLTRDQFDRVHLGERREALGELLPDHPLDGPPAGVGPEPAGTDTCTYFRTDRFETTPVYRLCFTNGTLAAKDLVDDVPNEELR</sequence>
<comment type="caution">
    <text evidence="12">The sequence shown here is derived from an EMBL/GenBank/DDBJ whole genome shotgun (WGS) entry which is preliminary data.</text>
</comment>
<dbReference type="GO" id="GO:0046983">
    <property type="term" value="F:protein dimerization activity"/>
    <property type="evidence" value="ECO:0007669"/>
    <property type="project" value="InterPro"/>
</dbReference>
<keyword evidence="4" id="KW-0808">Transferase</keyword>
<gene>
    <name evidence="12" type="ORF">GCM10010334_65310</name>
</gene>
<evidence type="ECO:0000256" key="3">
    <source>
        <dbReference type="ARBA" id="ARBA00022553"/>
    </source>
</evidence>
<keyword evidence="3" id="KW-0597">Phosphoprotein</keyword>
<dbReference type="GO" id="GO:0005524">
    <property type="term" value="F:ATP binding"/>
    <property type="evidence" value="ECO:0007669"/>
    <property type="project" value="UniProtKB-KW"/>
</dbReference>
<dbReference type="Gene3D" id="1.20.5.1930">
    <property type="match status" value="1"/>
</dbReference>
<comment type="catalytic activity">
    <reaction evidence="1">
        <text>ATP + protein L-histidine = ADP + protein N-phospho-L-histidine.</text>
        <dbReference type="EC" id="2.7.13.3"/>
    </reaction>
</comment>
<evidence type="ECO:0000256" key="5">
    <source>
        <dbReference type="ARBA" id="ARBA00022741"/>
    </source>
</evidence>
<dbReference type="Proteomes" id="UP000638353">
    <property type="component" value="Unassembled WGS sequence"/>
</dbReference>
<keyword evidence="9" id="KW-0812">Transmembrane</keyword>
<keyword evidence="8" id="KW-0902">Two-component regulatory system</keyword>
<dbReference type="InterPro" id="IPR011712">
    <property type="entry name" value="Sig_transdc_His_kin_sub3_dim/P"/>
</dbReference>
<dbReference type="AlphaFoldDB" id="A0A919CDB5"/>
<evidence type="ECO:0000256" key="8">
    <source>
        <dbReference type="ARBA" id="ARBA00023012"/>
    </source>
</evidence>
<evidence type="ECO:0000256" key="9">
    <source>
        <dbReference type="SAM" id="Phobius"/>
    </source>
</evidence>
<evidence type="ECO:0000313" key="13">
    <source>
        <dbReference type="Proteomes" id="UP000638353"/>
    </source>
</evidence>
<evidence type="ECO:0000259" key="10">
    <source>
        <dbReference type="Pfam" id="PF02518"/>
    </source>
</evidence>
<keyword evidence="7" id="KW-0067">ATP-binding</keyword>